<proteinExistence type="inferred from homology"/>
<sequence length="101" mass="12056">MDLKRVANPDKLDLCRTYYKGGFFCLPFLWIVNFIWFFKDAFIKEEFPQQKQMRTYIIHSAIGSVVWLAIIASWVVVYQIYRPIWQPFADYIAFIIPKGIP</sequence>
<dbReference type="RefSeq" id="XP_002732039.1">
    <property type="nucleotide sequence ID" value="XM_002731993.2"/>
</dbReference>
<dbReference type="InterPro" id="IPR019379">
    <property type="entry name" value="Gamma_Secretase_Asp_P_PEN2"/>
</dbReference>
<comment type="subcellular location">
    <subcellularLocation>
        <location evidence="1">Membrane</location>
        <topology evidence="1">Multi-pass membrane protein</topology>
    </subcellularLocation>
</comment>
<evidence type="ECO:0000256" key="7">
    <source>
        <dbReference type="ARBA" id="ARBA00023136"/>
    </source>
</evidence>
<accession>A0ABM0GKQ6</accession>
<keyword evidence="5" id="KW-0914">Notch signaling pathway</keyword>
<dbReference type="Pfam" id="PF10251">
    <property type="entry name" value="PEN-2"/>
    <property type="match status" value="1"/>
</dbReference>
<evidence type="ECO:0000313" key="9">
    <source>
        <dbReference type="Proteomes" id="UP000694865"/>
    </source>
</evidence>
<keyword evidence="6 8" id="KW-1133">Transmembrane helix</keyword>
<dbReference type="PANTHER" id="PTHR16318">
    <property type="entry name" value="GAMMA-SECRETASE SUBUNIT PEN-2"/>
    <property type="match status" value="1"/>
</dbReference>
<gene>
    <name evidence="10" type="primary">LOC100378900</name>
</gene>
<feature type="transmembrane region" description="Helical" evidence="8">
    <location>
        <begin position="58"/>
        <end position="81"/>
    </location>
</feature>
<comment type="similarity">
    <text evidence="2">Belongs to the PEN-2 family.</text>
</comment>
<evidence type="ECO:0000256" key="4">
    <source>
        <dbReference type="ARBA" id="ARBA00022692"/>
    </source>
</evidence>
<name>A0ABM0GKQ6_SACKO</name>
<organism evidence="9 10">
    <name type="scientific">Saccoglossus kowalevskii</name>
    <name type="common">Acorn worm</name>
    <dbReference type="NCBI Taxonomy" id="10224"/>
    <lineage>
        <taxon>Eukaryota</taxon>
        <taxon>Metazoa</taxon>
        <taxon>Hemichordata</taxon>
        <taxon>Enteropneusta</taxon>
        <taxon>Harrimaniidae</taxon>
        <taxon>Saccoglossus</taxon>
    </lineage>
</organism>
<dbReference type="Proteomes" id="UP000694865">
    <property type="component" value="Unplaced"/>
</dbReference>
<keyword evidence="9" id="KW-1185">Reference proteome</keyword>
<reference evidence="10" key="1">
    <citation type="submission" date="2025-08" db="UniProtKB">
        <authorList>
            <consortium name="RefSeq"/>
        </authorList>
    </citation>
    <scope>IDENTIFICATION</scope>
    <source>
        <tissue evidence="10">Testes</tissue>
    </source>
</reference>
<evidence type="ECO:0000313" key="10">
    <source>
        <dbReference type="RefSeq" id="XP_002732039.1"/>
    </source>
</evidence>
<evidence type="ECO:0000256" key="5">
    <source>
        <dbReference type="ARBA" id="ARBA00022976"/>
    </source>
</evidence>
<dbReference type="GeneID" id="100378900"/>
<feature type="transmembrane region" description="Helical" evidence="8">
    <location>
        <begin position="18"/>
        <end position="38"/>
    </location>
</feature>
<keyword evidence="4 8" id="KW-0812">Transmembrane</keyword>
<protein>
    <recommendedName>
        <fullName evidence="3">Gamma-secretase subunit PEN-2</fullName>
    </recommendedName>
</protein>
<dbReference type="PANTHER" id="PTHR16318:SF0">
    <property type="entry name" value="GAMMA-SECRETASE SUBUNIT PEN-2"/>
    <property type="match status" value="1"/>
</dbReference>
<evidence type="ECO:0000256" key="3">
    <source>
        <dbReference type="ARBA" id="ARBA00018306"/>
    </source>
</evidence>
<evidence type="ECO:0000256" key="1">
    <source>
        <dbReference type="ARBA" id="ARBA00004141"/>
    </source>
</evidence>
<keyword evidence="7 8" id="KW-0472">Membrane</keyword>
<evidence type="ECO:0000256" key="8">
    <source>
        <dbReference type="SAM" id="Phobius"/>
    </source>
</evidence>
<evidence type="ECO:0000256" key="6">
    <source>
        <dbReference type="ARBA" id="ARBA00022989"/>
    </source>
</evidence>
<evidence type="ECO:0000256" key="2">
    <source>
        <dbReference type="ARBA" id="ARBA00009607"/>
    </source>
</evidence>